<evidence type="ECO:0000313" key="7">
    <source>
        <dbReference type="EMBL" id="KAK3793696.1"/>
    </source>
</evidence>
<keyword evidence="8" id="KW-1185">Reference proteome</keyword>
<reference evidence="7" key="1">
    <citation type="journal article" date="2023" name="G3 (Bethesda)">
        <title>A reference genome for the long-term kleptoplast-retaining sea slug Elysia crispata morphotype clarki.</title>
        <authorList>
            <person name="Eastman K.E."/>
            <person name="Pendleton A.L."/>
            <person name="Shaikh M.A."/>
            <person name="Suttiyut T."/>
            <person name="Ogas R."/>
            <person name="Tomko P."/>
            <person name="Gavelis G."/>
            <person name="Widhalm J.R."/>
            <person name="Wisecaver J.H."/>
        </authorList>
    </citation>
    <scope>NUCLEOTIDE SEQUENCE</scope>
    <source>
        <strain evidence="7">ECLA1</strain>
    </source>
</reference>
<protein>
    <recommendedName>
        <fullName evidence="5">Cytochrome c oxidase assembly protein COX19</fullName>
    </recommendedName>
</protein>
<feature type="region of interest" description="Disordered" evidence="6">
    <location>
        <begin position="1"/>
        <end position="23"/>
    </location>
</feature>
<keyword evidence="2" id="KW-0963">Cytoplasm</keyword>
<proteinExistence type="inferred from homology"/>
<evidence type="ECO:0000256" key="1">
    <source>
        <dbReference type="ARBA" id="ARBA00004496"/>
    </source>
</evidence>
<sequence>MSSLSTFSSRSNAKPPQKGSFPLDHDNECKEFMIKYMQCLRVNKKDAHLCRLESKDYLNCRMQNNLMLKEDWKKLGFTDKESGKKENP</sequence>
<dbReference type="InterPro" id="IPR051383">
    <property type="entry name" value="COX19"/>
</dbReference>
<evidence type="ECO:0000256" key="6">
    <source>
        <dbReference type="SAM" id="MobiDB-lite"/>
    </source>
</evidence>
<dbReference type="AlphaFoldDB" id="A0AAE1E4A3"/>
<comment type="caution">
    <text evidence="7">The sequence shown here is derived from an EMBL/GenBank/DDBJ whole genome shotgun (WGS) entry which is preliminary data.</text>
</comment>
<dbReference type="PROSITE" id="PS51808">
    <property type="entry name" value="CHCH"/>
    <property type="match status" value="1"/>
</dbReference>
<dbReference type="GO" id="GO:0033617">
    <property type="term" value="P:mitochondrial respiratory chain complex IV assembly"/>
    <property type="evidence" value="ECO:0007669"/>
    <property type="project" value="TreeGrafter"/>
</dbReference>
<feature type="compositionally biased region" description="Polar residues" evidence="6">
    <location>
        <begin position="1"/>
        <end position="14"/>
    </location>
</feature>
<gene>
    <name evidence="7" type="ORF">RRG08_015393</name>
</gene>
<evidence type="ECO:0000256" key="4">
    <source>
        <dbReference type="ARBA" id="ARBA00038223"/>
    </source>
</evidence>
<dbReference type="GO" id="GO:0005758">
    <property type="term" value="C:mitochondrial intermembrane space"/>
    <property type="evidence" value="ECO:0007669"/>
    <property type="project" value="TreeGrafter"/>
</dbReference>
<dbReference type="Proteomes" id="UP001283361">
    <property type="component" value="Unassembled WGS sequence"/>
</dbReference>
<dbReference type="PANTHER" id="PTHR21107">
    <property type="entry name" value="CYTOCHROME C OXIDASE ASSEMBLY PROTEIN COX19"/>
    <property type="match status" value="1"/>
</dbReference>
<evidence type="ECO:0000256" key="2">
    <source>
        <dbReference type="ARBA" id="ARBA00022490"/>
    </source>
</evidence>
<dbReference type="PANTHER" id="PTHR21107:SF2">
    <property type="entry name" value="CYTOCHROME C OXIDASE ASSEMBLY PROTEIN COX19"/>
    <property type="match status" value="1"/>
</dbReference>
<name>A0AAE1E4A3_9GAST</name>
<evidence type="ECO:0000256" key="3">
    <source>
        <dbReference type="ARBA" id="ARBA00023157"/>
    </source>
</evidence>
<keyword evidence="3" id="KW-1015">Disulfide bond</keyword>
<dbReference type="SUPFAM" id="SSF47072">
    <property type="entry name" value="Cysteine alpha-hairpin motif"/>
    <property type="match status" value="1"/>
</dbReference>
<dbReference type="InterPro" id="IPR009069">
    <property type="entry name" value="Cys_alpha_HP_mot_SF"/>
</dbReference>
<dbReference type="EMBL" id="JAWDGP010001181">
    <property type="protein sequence ID" value="KAK3793696.1"/>
    <property type="molecule type" value="Genomic_DNA"/>
</dbReference>
<evidence type="ECO:0000256" key="5">
    <source>
        <dbReference type="ARBA" id="ARBA00039385"/>
    </source>
</evidence>
<accession>A0AAE1E4A3</accession>
<organism evidence="7 8">
    <name type="scientific">Elysia crispata</name>
    <name type="common">lettuce slug</name>
    <dbReference type="NCBI Taxonomy" id="231223"/>
    <lineage>
        <taxon>Eukaryota</taxon>
        <taxon>Metazoa</taxon>
        <taxon>Spiralia</taxon>
        <taxon>Lophotrochozoa</taxon>
        <taxon>Mollusca</taxon>
        <taxon>Gastropoda</taxon>
        <taxon>Heterobranchia</taxon>
        <taxon>Euthyneura</taxon>
        <taxon>Panpulmonata</taxon>
        <taxon>Sacoglossa</taxon>
        <taxon>Placobranchoidea</taxon>
        <taxon>Plakobranchidae</taxon>
        <taxon>Elysia</taxon>
    </lineage>
</organism>
<comment type="similarity">
    <text evidence="4">Belongs to the COX19 family.</text>
</comment>
<comment type="subcellular location">
    <subcellularLocation>
        <location evidence="1">Cytoplasm</location>
    </subcellularLocation>
</comment>
<evidence type="ECO:0000313" key="8">
    <source>
        <dbReference type="Proteomes" id="UP001283361"/>
    </source>
</evidence>